<evidence type="ECO:0000256" key="2">
    <source>
        <dbReference type="ARBA" id="ARBA00008873"/>
    </source>
</evidence>
<evidence type="ECO:0000256" key="5">
    <source>
        <dbReference type="ARBA" id="ARBA00022989"/>
    </source>
</evidence>
<dbReference type="AlphaFoldDB" id="A0A0D2KTV8"/>
<accession>A0A0D2KTV8</accession>
<sequence>MPALDARTRNKISLNPSKVLGTSIPSRLVPRILLSNVLFVFAVHASKEWLLTFDVGVFWVLMRVFACGGLGVLVWEGLTGQSAKRGNIEWSVLGTASVLQFVRYGCLFTAIYRLSSPRVILFAHFSTYWMGSFVGTSSTRKGLAVGAAIFVSILSDTQLSAADFWHIAPGYGALLLHAFSSSALEHTLSVLSPSLGTTFSTAASILGATVVTLPFYLFRTVVLDFPPTPVLPLISLACLPIIAYSLLFLTPLTMQSVKQLSFKPQHFGLSFPTLVASSYILGTIAFRQVPTWADLLIASLLYVGMYPENIDTITAVPRTPTSRLVRSYLKTILSNPESRKIFYFLMLNLCYMLVQMLYGVWTNSLGLISDAIHMAFDCMAIGMGLFASVMATWDPNERFTYGYGRIETLSGFANGIFLILISIFIMFEAIQRILEPPEMNTNQLLLVSSLGLGVNLFGMFAMGGHHHHGGGGHSHSHGHSHSSSSHTEDHSGHSHGPVAQLEAKSDHGHSHSISHSHSHSPSPITVSPTHVSHSPTCDDHSHSHSHDKEHSHGDHDHDHEHGHEHDHDHGHGHDHAHEHDHSDHAHDHDHGNDHAHNHDHGHEHNKKHTPPPTEHAHSHSHGEHAHEHASHSPTSPTGHPAHIRSTSSSSICERPTHGDTRAVKRHSRGPSISIDLGAASAKHALLGQLSPPMVTPLTPNYTFGHDEHYTQVHESKHVPNLREPSTGHSHSQEGHSHNMRGVFLHVMADTLGSVGVIISTLLIQFYGWTGFDPIASLFIAILIAASVIPLVMDTGRILALDVSDRRADIEHALAELSSIEGLASYSAARFWPKDASALIGSIHIQLAVSASAHDVGGLHSNRGATVYTRADRVVERVDTLLRKKISGLEELTIQIEGTASVAD</sequence>
<protein>
    <recommendedName>
        <fullName evidence="10">Cation efflux protein transmembrane domain-containing protein</fullName>
    </recommendedName>
</protein>
<dbReference type="PANTHER" id="PTHR45755">
    <property type="match status" value="1"/>
</dbReference>
<feature type="domain" description="Cation efflux protein transmembrane" evidence="10">
    <location>
        <begin position="341"/>
        <end position="477"/>
    </location>
</feature>
<dbReference type="GO" id="GO:0005385">
    <property type="term" value="F:zinc ion transmembrane transporter activity"/>
    <property type="evidence" value="ECO:0007669"/>
    <property type="project" value="InterPro"/>
</dbReference>
<keyword evidence="3" id="KW-0813">Transport</keyword>
<dbReference type="PANTHER" id="PTHR45755:SF4">
    <property type="entry name" value="ZINC TRANSPORTER 7"/>
    <property type="match status" value="1"/>
</dbReference>
<dbReference type="InterPro" id="IPR002395">
    <property type="entry name" value="Kininogen"/>
</dbReference>
<comment type="subcellular location">
    <subcellularLocation>
        <location evidence="1">Membrane</location>
        <topology evidence="1">Multi-pass membrane protein</topology>
    </subcellularLocation>
</comment>
<evidence type="ECO:0000256" key="1">
    <source>
        <dbReference type="ARBA" id="ARBA00004141"/>
    </source>
</evidence>
<feature type="transmembrane region" description="Helical" evidence="9">
    <location>
        <begin position="742"/>
        <end position="768"/>
    </location>
</feature>
<evidence type="ECO:0000313" key="11">
    <source>
        <dbReference type="EMBL" id="KJA18057.1"/>
    </source>
</evidence>
<dbReference type="NCBIfam" id="TIGR01297">
    <property type="entry name" value="CDF"/>
    <property type="match status" value="2"/>
</dbReference>
<dbReference type="InterPro" id="IPR058533">
    <property type="entry name" value="Cation_efflux_TM"/>
</dbReference>
<keyword evidence="7 9" id="KW-0472">Membrane</keyword>
<feature type="domain" description="Cation efflux protein transmembrane" evidence="10">
    <location>
        <begin position="730"/>
        <end position="798"/>
    </location>
</feature>
<feature type="transmembrane region" description="Helical" evidence="9">
    <location>
        <begin position="28"/>
        <end position="45"/>
    </location>
</feature>
<feature type="transmembrane region" description="Helical" evidence="9">
    <location>
        <begin position="341"/>
        <end position="360"/>
    </location>
</feature>
<evidence type="ECO:0000256" key="9">
    <source>
        <dbReference type="SAM" id="Phobius"/>
    </source>
</evidence>
<feature type="compositionally biased region" description="Basic and acidic residues" evidence="8">
    <location>
        <begin position="614"/>
        <end position="630"/>
    </location>
</feature>
<dbReference type="SUPFAM" id="SSF161111">
    <property type="entry name" value="Cation efflux protein transmembrane domain-like"/>
    <property type="match status" value="1"/>
</dbReference>
<dbReference type="GO" id="GO:0031410">
    <property type="term" value="C:cytoplasmic vesicle"/>
    <property type="evidence" value="ECO:0007669"/>
    <property type="project" value="TreeGrafter"/>
</dbReference>
<feature type="region of interest" description="Disordered" evidence="8">
    <location>
        <begin position="467"/>
        <end position="668"/>
    </location>
</feature>
<feature type="compositionally biased region" description="Basic and acidic residues" evidence="8">
    <location>
        <begin position="536"/>
        <end position="602"/>
    </location>
</feature>
<dbReference type="Pfam" id="PF01545">
    <property type="entry name" value="Cation_efflux"/>
    <property type="match status" value="2"/>
</dbReference>
<dbReference type="GO" id="GO:0005794">
    <property type="term" value="C:Golgi apparatus"/>
    <property type="evidence" value="ECO:0007669"/>
    <property type="project" value="TreeGrafter"/>
</dbReference>
<keyword evidence="6" id="KW-0406">Ion transport</keyword>
<comment type="similarity">
    <text evidence="2">Belongs to the cation diffusion facilitator (CDF) transporter (TC 2.A.4) family. SLC30A subfamily.</text>
</comment>
<dbReference type="GO" id="GO:0006882">
    <property type="term" value="P:intracellular zinc ion homeostasis"/>
    <property type="evidence" value="ECO:0007669"/>
    <property type="project" value="InterPro"/>
</dbReference>
<name>A0A0D2KTV8_HYPSF</name>
<feature type="transmembrane region" description="Helical" evidence="9">
    <location>
        <begin position="196"/>
        <end position="218"/>
    </location>
</feature>
<evidence type="ECO:0000256" key="3">
    <source>
        <dbReference type="ARBA" id="ARBA00022448"/>
    </source>
</evidence>
<dbReference type="STRING" id="945553.A0A0D2KTV8"/>
<gene>
    <name evidence="11" type="ORF">HYPSUDRAFT_45640</name>
</gene>
<evidence type="ECO:0000256" key="7">
    <source>
        <dbReference type="ARBA" id="ARBA00023136"/>
    </source>
</evidence>
<feature type="transmembrane region" description="Helical" evidence="9">
    <location>
        <begin position="411"/>
        <end position="430"/>
    </location>
</feature>
<dbReference type="InterPro" id="IPR027469">
    <property type="entry name" value="Cation_efflux_TMD_sf"/>
</dbReference>
<feature type="transmembrane region" description="Helical" evidence="9">
    <location>
        <begin position="57"/>
        <end position="78"/>
    </location>
</feature>
<feature type="transmembrane region" description="Helical" evidence="9">
    <location>
        <begin position="90"/>
        <end position="112"/>
    </location>
</feature>
<feature type="compositionally biased region" description="Basic residues" evidence="8">
    <location>
        <begin position="467"/>
        <end position="480"/>
    </location>
</feature>
<feature type="transmembrane region" description="Helical" evidence="9">
    <location>
        <begin position="230"/>
        <end position="254"/>
    </location>
</feature>
<dbReference type="EMBL" id="KN817594">
    <property type="protein sequence ID" value="KJA18057.1"/>
    <property type="molecule type" value="Genomic_DNA"/>
</dbReference>
<dbReference type="Proteomes" id="UP000054270">
    <property type="component" value="Unassembled WGS sequence"/>
</dbReference>
<feature type="transmembrane region" description="Helical" evidence="9">
    <location>
        <begin position="266"/>
        <end position="286"/>
    </location>
</feature>
<evidence type="ECO:0000313" key="12">
    <source>
        <dbReference type="Proteomes" id="UP000054270"/>
    </source>
</evidence>
<dbReference type="OMA" id="FWVVMRV"/>
<keyword evidence="5 9" id="KW-1133">Transmembrane helix</keyword>
<dbReference type="PRINTS" id="PR00334">
    <property type="entry name" value="KININOGEN"/>
</dbReference>
<feature type="transmembrane region" description="Helical" evidence="9">
    <location>
        <begin position="774"/>
        <end position="792"/>
    </location>
</feature>
<dbReference type="FunFam" id="1.20.1510.10:FF:000033">
    <property type="entry name" value="Unplaced genomic scaffold supercont1.9, whole genome shotgun sequence"/>
    <property type="match status" value="1"/>
</dbReference>
<organism evidence="11 12">
    <name type="scientific">Hypholoma sublateritium (strain FD-334 SS-4)</name>
    <dbReference type="NCBI Taxonomy" id="945553"/>
    <lineage>
        <taxon>Eukaryota</taxon>
        <taxon>Fungi</taxon>
        <taxon>Dikarya</taxon>
        <taxon>Basidiomycota</taxon>
        <taxon>Agaricomycotina</taxon>
        <taxon>Agaricomycetes</taxon>
        <taxon>Agaricomycetidae</taxon>
        <taxon>Agaricales</taxon>
        <taxon>Agaricineae</taxon>
        <taxon>Strophariaceae</taxon>
        <taxon>Hypholoma</taxon>
    </lineage>
</organism>
<feature type="compositionally biased region" description="Low complexity" evidence="8">
    <location>
        <begin position="519"/>
        <end position="532"/>
    </location>
</feature>
<dbReference type="InterPro" id="IPR045316">
    <property type="entry name" value="Msc2-like"/>
</dbReference>
<evidence type="ECO:0000256" key="4">
    <source>
        <dbReference type="ARBA" id="ARBA00022692"/>
    </source>
</evidence>
<dbReference type="OrthoDB" id="78669at2759"/>
<keyword evidence="4 9" id="KW-0812">Transmembrane</keyword>
<evidence type="ECO:0000256" key="6">
    <source>
        <dbReference type="ARBA" id="ARBA00023065"/>
    </source>
</evidence>
<reference evidence="12" key="1">
    <citation type="submission" date="2014-04" db="EMBL/GenBank/DDBJ databases">
        <title>Evolutionary Origins and Diversification of the Mycorrhizal Mutualists.</title>
        <authorList>
            <consortium name="DOE Joint Genome Institute"/>
            <consortium name="Mycorrhizal Genomics Consortium"/>
            <person name="Kohler A."/>
            <person name="Kuo A."/>
            <person name="Nagy L.G."/>
            <person name="Floudas D."/>
            <person name="Copeland A."/>
            <person name="Barry K.W."/>
            <person name="Cichocki N."/>
            <person name="Veneault-Fourrey C."/>
            <person name="LaButti K."/>
            <person name="Lindquist E.A."/>
            <person name="Lipzen A."/>
            <person name="Lundell T."/>
            <person name="Morin E."/>
            <person name="Murat C."/>
            <person name="Riley R."/>
            <person name="Ohm R."/>
            <person name="Sun H."/>
            <person name="Tunlid A."/>
            <person name="Henrissat B."/>
            <person name="Grigoriev I.V."/>
            <person name="Hibbett D.S."/>
            <person name="Martin F."/>
        </authorList>
    </citation>
    <scope>NUCLEOTIDE SEQUENCE [LARGE SCALE GENOMIC DNA]</scope>
    <source>
        <strain evidence="12">FD-334 SS-4</strain>
    </source>
</reference>
<dbReference type="Gene3D" id="1.20.1510.10">
    <property type="entry name" value="Cation efflux protein transmembrane domain"/>
    <property type="match status" value="2"/>
</dbReference>
<dbReference type="InterPro" id="IPR002524">
    <property type="entry name" value="Cation_efflux"/>
</dbReference>
<proteinExistence type="inferred from homology"/>
<dbReference type="GO" id="GO:0016020">
    <property type="term" value="C:membrane"/>
    <property type="evidence" value="ECO:0007669"/>
    <property type="project" value="UniProtKB-SubCell"/>
</dbReference>
<evidence type="ECO:0000256" key="8">
    <source>
        <dbReference type="SAM" id="MobiDB-lite"/>
    </source>
</evidence>
<keyword evidence="12" id="KW-1185">Reference proteome</keyword>
<dbReference type="GO" id="GO:1904257">
    <property type="term" value="P:zinc ion import into Golgi lumen"/>
    <property type="evidence" value="ECO:0007669"/>
    <property type="project" value="TreeGrafter"/>
</dbReference>
<feature type="transmembrane region" description="Helical" evidence="9">
    <location>
        <begin position="372"/>
        <end position="391"/>
    </location>
</feature>
<evidence type="ECO:0000259" key="10">
    <source>
        <dbReference type="Pfam" id="PF01545"/>
    </source>
</evidence>